<keyword evidence="9" id="KW-1185">Reference proteome</keyword>
<proteinExistence type="inferred from homology"/>
<dbReference type="Pfam" id="PF02911">
    <property type="entry name" value="Formyl_trans_C"/>
    <property type="match status" value="1"/>
</dbReference>
<dbReference type="InterPro" id="IPR011034">
    <property type="entry name" value="Formyl_transferase-like_C_sf"/>
</dbReference>
<dbReference type="InterPro" id="IPR044135">
    <property type="entry name" value="Met-tRNA-FMT_C"/>
</dbReference>
<comment type="function">
    <text evidence="5">Attaches a formyl group to the free amino group of methionyl-tRNA(fMet). The formyl group appears to play a dual role in the initiator identity of N-formylmethionyl-tRNA by promoting its recognition by IF2 and preventing the misappropriation of this tRNA by the elongation apparatus.</text>
</comment>
<comment type="catalytic activity">
    <reaction evidence="5">
        <text>L-methionyl-tRNA(fMet) + (6R)-10-formyltetrahydrofolate = N-formyl-L-methionyl-tRNA(fMet) + (6S)-5,6,7,8-tetrahydrofolate + H(+)</text>
        <dbReference type="Rhea" id="RHEA:24380"/>
        <dbReference type="Rhea" id="RHEA-COMP:9952"/>
        <dbReference type="Rhea" id="RHEA-COMP:9953"/>
        <dbReference type="ChEBI" id="CHEBI:15378"/>
        <dbReference type="ChEBI" id="CHEBI:57453"/>
        <dbReference type="ChEBI" id="CHEBI:78530"/>
        <dbReference type="ChEBI" id="CHEBI:78844"/>
        <dbReference type="ChEBI" id="CHEBI:195366"/>
        <dbReference type="EC" id="2.1.2.9"/>
    </reaction>
</comment>
<evidence type="ECO:0000256" key="1">
    <source>
        <dbReference type="ARBA" id="ARBA00010699"/>
    </source>
</evidence>
<dbReference type="SUPFAM" id="SSF50486">
    <property type="entry name" value="FMT C-terminal domain-like"/>
    <property type="match status" value="1"/>
</dbReference>
<keyword evidence="4 5" id="KW-0648">Protein biosynthesis</keyword>
<protein>
    <recommendedName>
        <fullName evidence="2 5">Methionyl-tRNA formyltransferase</fullName>
        <ecNumber evidence="2 5">2.1.2.9</ecNumber>
    </recommendedName>
</protein>
<dbReference type="InterPro" id="IPR002376">
    <property type="entry name" value="Formyl_transf_N"/>
</dbReference>
<dbReference type="AlphaFoldDB" id="A0A1M6G348"/>
<evidence type="ECO:0000259" key="7">
    <source>
        <dbReference type="Pfam" id="PF02911"/>
    </source>
</evidence>
<sequence length="305" mass="34026">MGTPDFAVPCLRALQNNGHEVCGVVVQPDRPKGRGNKLVYPPVKTAALEMGLQVYQPEKIKTPDFVETLRELKPDAIVVVAFGQILSKEILDIPSLGCINVHASLLPKLRGAAPINWSIINGDKVTGVTTMYMDVGLDTGDMILKREIGIDDDMNAQELHDKLSIMGAEVLIETLENISNGNIIRVKQNNDEATYAPMLKKDTGKIDWSWSSKRIKNLIRGTYPWPGAFSYYNGKMFKIFKADIIDEENENKEYGIITEVNKDNIVISCGKGFLCIREIQFENQKRMDVGAYLRGHSIEKNTILG</sequence>
<gene>
    <name evidence="5" type="primary">fmt</name>
    <name evidence="8" type="ORF">SAMN02745176_02198</name>
</gene>
<dbReference type="Proteomes" id="UP000184442">
    <property type="component" value="Unassembled WGS sequence"/>
</dbReference>
<dbReference type="CDD" id="cd08704">
    <property type="entry name" value="Met_tRNA_FMT_C"/>
    <property type="match status" value="1"/>
</dbReference>
<dbReference type="STRING" id="1122184.SAMN02745176_02198"/>
<dbReference type="NCBIfam" id="TIGR00460">
    <property type="entry name" value="fmt"/>
    <property type="match status" value="1"/>
</dbReference>
<feature type="binding site" evidence="5">
    <location>
        <begin position="104"/>
        <end position="107"/>
    </location>
    <ligand>
        <name>(6S)-5,6,7,8-tetrahydrofolate</name>
        <dbReference type="ChEBI" id="CHEBI:57453"/>
    </ligand>
</feature>
<dbReference type="InterPro" id="IPR036477">
    <property type="entry name" value="Formyl_transf_N_sf"/>
</dbReference>
<accession>A0A1M6G348</accession>
<dbReference type="InterPro" id="IPR005794">
    <property type="entry name" value="Fmt"/>
</dbReference>
<dbReference type="PANTHER" id="PTHR11138:SF5">
    <property type="entry name" value="METHIONYL-TRNA FORMYLTRANSFERASE, MITOCHONDRIAL"/>
    <property type="match status" value="1"/>
</dbReference>
<keyword evidence="3 5" id="KW-0808">Transferase</keyword>
<dbReference type="PANTHER" id="PTHR11138">
    <property type="entry name" value="METHIONYL-TRNA FORMYLTRANSFERASE"/>
    <property type="match status" value="1"/>
</dbReference>
<evidence type="ECO:0000313" key="9">
    <source>
        <dbReference type="Proteomes" id="UP000184442"/>
    </source>
</evidence>
<reference evidence="8 9" key="1">
    <citation type="submission" date="2016-11" db="EMBL/GenBank/DDBJ databases">
        <authorList>
            <person name="Jaros S."/>
            <person name="Januszkiewicz K."/>
            <person name="Wedrychowicz H."/>
        </authorList>
    </citation>
    <scope>NUCLEOTIDE SEQUENCE [LARGE SCALE GENOMIC DNA]</scope>
    <source>
        <strain evidence="8 9">DSM 19022</strain>
    </source>
</reference>
<dbReference type="InterPro" id="IPR001555">
    <property type="entry name" value="GART_AS"/>
</dbReference>
<dbReference type="HAMAP" id="MF_00182">
    <property type="entry name" value="Formyl_trans"/>
    <property type="match status" value="1"/>
</dbReference>
<dbReference type="Gene3D" id="3.40.50.12230">
    <property type="match status" value="1"/>
</dbReference>
<evidence type="ECO:0000256" key="3">
    <source>
        <dbReference type="ARBA" id="ARBA00022679"/>
    </source>
</evidence>
<dbReference type="GO" id="GO:0005829">
    <property type="term" value="C:cytosol"/>
    <property type="evidence" value="ECO:0007669"/>
    <property type="project" value="TreeGrafter"/>
</dbReference>
<dbReference type="InterPro" id="IPR005793">
    <property type="entry name" value="Formyl_trans_C"/>
</dbReference>
<dbReference type="PROSITE" id="PS00373">
    <property type="entry name" value="GART"/>
    <property type="match status" value="1"/>
</dbReference>
<dbReference type="SUPFAM" id="SSF53328">
    <property type="entry name" value="Formyltransferase"/>
    <property type="match status" value="1"/>
</dbReference>
<evidence type="ECO:0000256" key="4">
    <source>
        <dbReference type="ARBA" id="ARBA00022917"/>
    </source>
</evidence>
<dbReference type="Pfam" id="PF00551">
    <property type="entry name" value="Formyl_trans_N"/>
    <property type="match status" value="1"/>
</dbReference>
<feature type="domain" description="Formyl transferase N-terminal" evidence="6">
    <location>
        <begin position="2"/>
        <end position="175"/>
    </location>
</feature>
<evidence type="ECO:0000256" key="5">
    <source>
        <dbReference type="HAMAP-Rule" id="MF_00182"/>
    </source>
</evidence>
<evidence type="ECO:0000256" key="2">
    <source>
        <dbReference type="ARBA" id="ARBA00012261"/>
    </source>
</evidence>
<organism evidence="8 9">
    <name type="scientific">Lutispora thermophila DSM 19022</name>
    <dbReference type="NCBI Taxonomy" id="1122184"/>
    <lineage>
        <taxon>Bacteria</taxon>
        <taxon>Bacillati</taxon>
        <taxon>Bacillota</taxon>
        <taxon>Clostridia</taxon>
        <taxon>Lutisporales</taxon>
        <taxon>Lutisporaceae</taxon>
        <taxon>Lutispora</taxon>
    </lineage>
</organism>
<dbReference type="FunFam" id="3.40.50.12230:FF:000001">
    <property type="entry name" value="Methionyl-tRNA formyltransferase"/>
    <property type="match status" value="1"/>
</dbReference>
<dbReference type="CDD" id="cd08646">
    <property type="entry name" value="FMT_core_Met-tRNA-FMT_N"/>
    <property type="match status" value="1"/>
</dbReference>
<evidence type="ECO:0000259" key="6">
    <source>
        <dbReference type="Pfam" id="PF00551"/>
    </source>
</evidence>
<dbReference type="EMBL" id="FQZS01000014">
    <property type="protein sequence ID" value="SHJ04373.1"/>
    <property type="molecule type" value="Genomic_DNA"/>
</dbReference>
<dbReference type="InterPro" id="IPR041711">
    <property type="entry name" value="Met-tRNA-FMT_N"/>
</dbReference>
<name>A0A1M6G348_9FIRM</name>
<dbReference type="GO" id="GO:0004479">
    <property type="term" value="F:methionyl-tRNA formyltransferase activity"/>
    <property type="evidence" value="ECO:0007669"/>
    <property type="project" value="UniProtKB-UniRule"/>
</dbReference>
<dbReference type="EC" id="2.1.2.9" evidence="2 5"/>
<feature type="domain" description="Formyl transferase C-terminal" evidence="7">
    <location>
        <begin position="199"/>
        <end position="296"/>
    </location>
</feature>
<evidence type="ECO:0000313" key="8">
    <source>
        <dbReference type="EMBL" id="SHJ04373.1"/>
    </source>
</evidence>
<comment type="similarity">
    <text evidence="1 5">Belongs to the Fmt family.</text>
</comment>